<dbReference type="InterPro" id="IPR002575">
    <property type="entry name" value="Aminoglycoside_PTrfase"/>
</dbReference>
<reference evidence="3 4" key="1">
    <citation type="submission" date="2015-11" db="EMBL/GenBank/DDBJ databases">
        <title>Description and complete genome sequence of a novel strain predominating in hypersaline microbial mats and representing a new family of the Bacteriodetes phylum.</title>
        <authorList>
            <person name="Spring S."/>
            <person name="Bunk B."/>
            <person name="Sproer C."/>
            <person name="Klenk H.-P."/>
        </authorList>
    </citation>
    <scope>NUCLEOTIDE SEQUENCE [LARGE SCALE GENOMIC DNA]</scope>
    <source>
        <strain evidence="3 4">L21-Spi-D4</strain>
    </source>
</reference>
<dbReference type="Proteomes" id="UP000064893">
    <property type="component" value="Chromosome"/>
</dbReference>
<evidence type="ECO:0000259" key="1">
    <source>
        <dbReference type="Pfam" id="PF01636"/>
    </source>
</evidence>
<evidence type="ECO:0000313" key="3">
    <source>
        <dbReference type="EMBL" id="ALO14161.1"/>
    </source>
</evidence>
<dbReference type="AlphaFoldDB" id="A0A0S2HVU7"/>
<dbReference type="GO" id="GO:0005524">
    <property type="term" value="F:ATP binding"/>
    <property type="evidence" value="ECO:0007669"/>
    <property type="project" value="InterPro"/>
</dbReference>
<organism evidence="3 4">
    <name type="scientific">Salinivirga cyanobacteriivorans</name>
    <dbReference type="NCBI Taxonomy" id="1307839"/>
    <lineage>
        <taxon>Bacteria</taxon>
        <taxon>Pseudomonadati</taxon>
        <taxon>Bacteroidota</taxon>
        <taxon>Bacteroidia</taxon>
        <taxon>Bacteroidales</taxon>
        <taxon>Salinivirgaceae</taxon>
        <taxon>Salinivirga</taxon>
    </lineage>
</organism>
<dbReference type="PANTHER" id="PTHR30448:SF0">
    <property type="entry name" value="RNASE ADAPTER PROTEIN RAPZ"/>
    <property type="match status" value="1"/>
</dbReference>
<dbReference type="EMBL" id="CP013118">
    <property type="protein sequence ID" value="ALO14161.1"/>
    <property type="molecule type" value="Genomic_DNA"/>
</dbReference>
<dbReference type="OrthoDB" id="9784461at2"/>
<dbReference type="RefSeq" id="WP_057951736.1">
    <property type="nucleotide sequence ID" value="NZ_CP013118.1"/>
</dbReference>
<dbReference type="Gene3D" id="3.90.1200.10">
    <property type="match status" value="1"/>
</dbReference>
<dbReference type="SUPFAM" id="SSF56112">
    <property type="entry name" value="Protein kinase-like (PK-like)"/>
    <property type="match status" value="1"/>
</dbReference>
<dbReference type="InterPro" id="IPR011009">
    <property type="entry name" value="Kinase-like_dom_sf"/>
</dbReference>
<feature type="domain" description="RapZ C-terminal" evidence="2">
    <location>
        <begin position="344"/>
        <end position="467"/>
    </location>
</feature>
<dbReference type="PATRIC" id="fig|1307839.3.peg.525"/>
<feature type="domain" description="Aminoglycoside phosphotransferase" evidence="1">
    <location>
        <begin position="52"/>
        <end position="251"/>
    </location>
</feature>
<evidence type="ECO:0000313" key="4">
    <source>
        <dbReference type="Proteomes" id="UP000064893"/>
    </source>
</evidence>
<evidence type="ECO:0000259" key="2">
    <source>
        <dbReference type="Pfam" id="PF22740"/>
    </source>
</evidence>
<accession>A0A0S2HVU7</accession>
<dbReference type="KEGG" id="blq:L21SP5_00485"/>
<keyword evidence="4" id="KW-1185">Reference proteome</keyword>
<gene>
    <name evidence="3" type="ORF">L21SP5_00485</name>
</gene>
<dbReference type="Pfam" id="PF22740">
    <property type="entry name" value="PapZ_C"/>
    <property type="match status" value="1"/>
</dbReference>
<sequence>MDVAKLEKLFQNISGEVPEVSKLFKKSGSGRQYYRLKSKKLSLIGCMNSDIDENEAFFHLSGVFGKAGLNVPEVLAIDESRQYYIQTDLGDQMLYDLVTGRQTESLDDYLLDQYKKVLSALIDFQTINQSLIDSSKYYPLPVFNRQSIEWDLNYFKYYFLKLHDITFNERKLQTDFDAFIGQLLNDEMHYFMFRDFQSRNILLKNDEPWFIDFQGGRKGPLAYDLASLLYQAKANLTPDDRNKLLRHYLSELESKTDIDAARFMDYYYPNALLRTLQVLGAYGFRGLFQRKTHFLTSIGRALRNLKSILPSLSALNHVPELSRCLHELVERIPEYENKQTEKFKLVIQSFSYLDGGVPPDTSGHGGGYVFDCRMLPNPGRDPYYANMNGMDKEVKDYLEKHEEVEAFIANAIEFGTKHIETYLNKDFNYLSISFGCTGGQHRSVYCAEQTASQLKKIFPDIVIQVNHLIQKVTYQC</sequence>
<dbReference type="PANTHER" id="PTHR30448">
    <property type="entry name" value="RNASE ADAPTER PROTEIN RAPZ"/>
    <property type="match status" value="1"/>
</dbReference>
<proteinExistence type="predicted"/>
<name>A0A0S2HVU7_9BACT</name>
<dbReference type="Pfam" id="PF01636">
    <property type="entry name" value="APH"/>
    <property type="match status" value="1"/>
</dbReference>
<dbReference type="InterPro" id="IPR005337">
    <property type="entry name" value="RapZ-like"/>
</dbReference>
<dbReference type="STRING" id="1307839.L21SP5_00485"/>
<dbReference type="InterPro" id="IPR053931">
    <property type="entry name" value="RapZ_C"/>
</dbReference>
<dbReference type="Gene3D" id="3.30.200.20">
    <property type="entry name" value="Phosphorylase Kinase, domain 1"/>
    <property type="match status" value="1"/>
</dbReference>
<protein>
    <submittedName>
        <fullName evidence="3">GlmZ(SRNA)-inactivating NTPase</fullName>
    </submittedName>
</protein>